<dbReference type="InterPro" id="IPR044810">
    <property type="entry name" value="WRKY_plant"/>
</dbReference>
<feature type="region of interest" description="Disordered" evidence="7">
    <location>
        <begin position="286"/>
        <end position="315"/>
    </location>
</feature>
<dbReference type="GO" id="GO:0006355">
    <property type="term" value="P:regulation of DNA-templated transcription"/>
    <property type="evidence" value="ECO:0000318"/>
    <property type="project" value="GO_Central"/>
</dbReference>
<evidence type="ECO:0000256" key="1">
    <source>
        <dbReference type="ARBA" id="ARBA00004123"/>
    </source>
</evidence>
<accession>B9RNV8</accession>
<evidence type="ECO:0000256" key="5">
    <source>
        <dbReference type="ARBA" id="ARBA00023163"/>
    </source>
</evidence>
<dbReference type="EMBL" id="EQ973791">
    <property type="protein sequence ID" value="EEF46876.1"/>
    <property type="molecule type" value="Genomic_DNA"/>
</dbReference>
<dbReference type="InterPro" id="IPR036576">
    <property type="entry name" value="WRKY_dom_sf"/>
</dbReference>
<feature type="domain" description="WRKY" evidence="8">
    <location>
        <begin position="227"/>
        <end position="292"/>
    </location>
</feature>
<comment type="subcellular location">
    <subcellularLocation>
        <location evidence="1">Nucleus</location>
    </subcellularLocation>
</comment>
<keyword evidence="10" id="KW-1185">Reference proteome</keyword>
<evidence type="ECO:0000313" key="10">
    <source>
        <dbReference type="Proteomes" id="UP000008311"/>
    </source>
</evidence>
<sequence>MVSTKPRVSEAQFELPAECTNPSTNISSLAPATISISHSAPVIQKHLLTENIDRITSHPRIVMESPATDGYSWRKYGQKQVKSSRSFRSYYRCSHSNCHAKKKVQRCDQSGQVIDTVYIGQHNHDLSQNKCNISRGSASSAKLTASSHIVDSDNKVDNADVSICWEDGRQSSLHMTESEQQSSSSSNGNFGIKGEEQNGTELESSKFVYLAPVLKATKDTNIVVHAADGAMSSDGFRWRKYGQKMVKANSYLRSYYRCTSAGCPSRKHVEMAIDDARTTTIKYEGKHDHDMPVPRKQKGSKSLVHNSPPANANAAHCKKTSNLSSQRFSSSTEWAVDREENMMDEKVLELGGEMALESAQTLLSIGTELRPC</sequence>
<keyword evidence="6" id="KW-0539">Nucleus</keyword>
<protein>
    <submittedName>
        <fullName evidence="9">WRKY transcription factor, putative</fullName>
    </submittedName>
</protein>
<dbReference type="eggNOG" id="ENOG502QSNR">
    <property type="taxonomic scope" value="Eukaryota"/>
</dbReference>
<evidence type="ECO:0000259" key="8">
    <source>
        <dbReference type="PROSITE" id="PS50811"/>
    </source>
</evidence>
<dbReference type="InterPro" id="IPR003657">
    <property type="entry name" value="WRKY_dom"/>
</dbReference>
<dbReference type="SMART" id="SM00774">
    <property type="entry name" value="WRKY"/>
    <property type="match status" value="2"/>
</dbReference>
<keyword evidence="3" id="KW-0805">Transcription regulation</keyword>
<feature type="region of interest" description="Disordered" evidence="7">
    <location>
        <begin position="174"/>
        <end position="196"/>
    </location>
</feature>
<dbReference type="FunFam" id="2.20.25.80:FF:000006">
    <property type="entry name" value="WRKY transcription factor"/>
    <property type="match status" value="1"/>
</dbReference>
<reference evidence="10" key="1">
    <citation type="journal article" date="2010" name="Nat. Biotechnol.">
        <title>Draft genome sequence of the oilseed species Ricinus communis.</title>
        <authorList>
            <person name="Chan A.P."/>
            <person name="Crabtree J."/>
            <person name="Zhao Q."/>
            <person name="Lorenzi H."/>
            <person name="Orvis J."/>
            <person name="Puiu D."/>
            <person name="Melake-Berhan A."/>
            <person name="Jones K.M."/>
            <person name="Redman J."/>
            <person name="Chen G."/>
            <person name="Cahoon E.B."/>
            <person name="Gedil M."/>
            <person name="Stanke M."/>
            <person name="Haas B.J."/>
            <person name="Wortman J.R."/>
            <person name="Fraser-Liggett C.M."/>
            <person name="Ravel J."/>
            <person name="Rabinowicz P.D."/>
        </authorList>
    </citation>
    <scope>NUCLEOTIDE SEQUENCE [LARGE SCALE GENOMIC DNA]</scope>
    <source>
        <strain evidence="10">cv. Hale</strain>
    </source>
</reference>
<dbReference type="Proteomes" id="UP000008311">
    <property type="component" value="Unassembled WGS sequence"/>
</dbReference>
<dbReference type="PROSITE" id="PS50811">
    <property type="entry name" value="WRKY"/>
    <property type="match status" value="2"/>
</dbReference>
<dbReference type="InParanoid" id="B9RNV8"/>
<dbReference type="SUPFAM" id="SSF118290">
    <property type="entry name" value="WRKY DNA-binding domain"/>
    <property type="match status" value="2"/>
</dbReference>
<dbReference type="AlphaFoldDB" id="B9RNV8"/>
<keyword evidence="4" id="KW-0238">DNA-binding</keyword>
<dbReference type="GO" id="GO:0003700">
    <property type="term" value="F:DNA-binding transcription factor activity"/>
    <property type="evidence" value="ECO:0000318"/>
    <property type="project" value="GO_Central"/>
</dbReference>
<evidence type="ECO:0000256" key="6">
    <source>
        <dbReference type="ARBA" id="ARBA00023242"/>
    </source>
</evidence>
<evidence type="ECO:0000256" key="4">
    <source>
        <dbReference type="ARBA" id="ARBA00023125"/>
    </source>
</evidence>
<proteinExistence type="predicted"/>
<evidence type="ECO:0000256" key="3">
    <source>
        <dbReference type="ARBA" id="ARBA00023015"/>
    </source>
</evidence>
<dbReference type="GO" id="GO:0005634">
    <property type="term" value="C:nucleus"/>
    <property type="evidence" value="ECO:0000318"/>
    <property type="project" value="GO_Central"/>
</dbReference>
<dbReference type="PANTHER" id="PTHR31221:SF322">
    <property type="entry name" value="WRKY TRANSCRIPTION FACTOR 3-RELATED"/>
    <property type="match status" value="1"/>
</dbReference>
<evidence type="ECO:0000313" key="9">
    <source>
        <dbReference type="EMBL" id="EEF46876.1"/>
    </source>
</evidence>
<organism evidence="9 10">
    <name type="scientific">Ricinus communis</name>
    <name type="common">Castor bean</name>
    <dbReference type="NCBI Taxonomy" id="3988"/>
    <lineage>
        <taxon>Eukaryota</taxon>
        <taxon>Viridiplantae</taxon>
        <taxon>Streptophyta</taxon>
        <taxon>Embryophyta</taxon>
        <taxon>Tracheophyta</taxon>
        <taxon>Spermatophyta</taxon>
        <taxon>Magnoliopsida</taxon>
        <taxon>eudicotyledons</taxon>
        <taxon>Gunneridae</taxon>
        <taxon>Pentapetalae</taxon>
        <taxon>rosids</taxon>
        <taxon>fabids</taxon>
        <taxon>Malpighiales</taxon>
        <taxon>Euphorbiaceae</taxon>
        <taxon>Acalyphoideae</taxon>
        <taxon>Acalypheae</taxon>
        <taxon>Ricinus</taxon>
    </lineage>
</organism>
<dbReference type="PANTHER" id="PTHR31221">
    <property type="entry name" value="WRKY TRANSCRIPTION FACTOR PROTEIN 1-RELATED"/>
    <property type="match status" value="1"/>
</dbReference>
<gene>
    <name evidence="9" type="ORF">RCOM_0920910</name>
</gene>
<evidence type="ECO:0000256" key="2">
    <source>
        <dbReference type="ARBA" id="ARBA00022737"/>
    </source>
</evidence>
<evidence type="ECO:0000256" key="7">
    <source>
        <dbReference type="SAM" id="MobiDB-lite"/>
    </source>
</evidence>
<dbReference type="Pfam" id="PF03106">
    <property type="entry name" value="WRKY"/>
    <property type="match status" value="2"/>
</dbReference>
<dbReference type="Gene3D" id="2.20.25.80">
    <property type="entry name" value="WRKY domain"/>
    <property type="match status" value="2"/>
</dbReference>
<keyword evidence="2" id="KW-0677">Repeat</keyword>
<dbReference type="GO" id="GO:0000976">
    <property type="term" value="F:transcription cis-regulatory region binding"/>
    <property type="evidence" value="ECO:0000318"/>
    <property type="project" value="GO_Central"/>
</dbReference>
<keyword evidence="5" id="KW-0804">Transcription</keyword>
<name>B9RNV8_RICCO</name>
<feature type="domain" description="WRKY" evidence="8">
    <location>
        <begin position="62"/>
        <end position="127"/>
    </location>
</feature>